<evidence type="ECO:0000313" key="5">
    <source>
        <dbReference type="EMBL" id="CAF0834108.1"/>
    </source>
</evidence>
<name>A0A813MF54_9BILA</name>
<dbReference type="SUPFAM" id="SSF48403">
    <property type="entry name" value="Ankyrin repeat"/>
    <property type="match status" value="1"/>
</dbReference>
<evidence type="ECO:0000313" key="4">
    <source>
        <dbReference type="EMBL" id="CAF0722414.1"/>
    </source>
</evidence>
<evidence type="ECO:0000313" key="6">
    <source>
        <dbReference type="Proteomes" id="UP000663832"/>
    </source>
</evidence>
<keyword evidence="1" id="KW-0677">Repeat</keyword>
<evidence type="ECO:0000313" key="7">
    <source>
        <dbReference type="Proteomes" id="UP000663877"/>
    </source>
</evidence>
<dbReference type="OrthoDB" id="1577640at2759"/>
<dbReference type="Proteomes" id="UP000663832">
    <property type="component" value="Unassembled WGS sequence"/>
</dbReference>
<dbReference type="Pfam" id="PF12796">
    <property type="entry name" value="Ank_2"/>
    <property type="match status" value="1"/>
</dbReference>
<dbReference type="AlphaFoldDB" id="A0A813MF54"/>
<feature type="repeat" description="ANK" evidence="3">
    <location>
        <begin position="55"/>
        <end position="87"/>
    </location>
</feature>
<proteinExistence type="predicted"/>
<feature type="repeat" description="ANK" evidence="3">
    <location>
        <begin position="211"/>
        <end position="245"/>
    </location>
</feature>
<dbReference type="EMBL" id="CAJNOM010000024">
    <property type="protein sequence ID" value="CAF0834108.1"/>
    <property type="molecule type" value="Genomic_DNA"/>
</dbReference>
<dbReference type="PRINTS" id="PR01415">
    <property type="entry name" value="ANKYRIN"/>
</dbReference>
<accession>A0A813MF54</accession>
<keyword evidence="6" id="KW-1185">Reference proteome</keyword>
<dbReference type="InterPro" id="IPR051165">
    <property type="entry name" value="Multifunctional_ANK_Repeat"/>
</dbReference>
<dbReference type="InterPro" id="IPR036770">
    <property type="entry name" value="Ankyrin_rpt-contain_sf"/>
</dbReference>
<feature type="repeat" description="ANK" evidence="3">
    <location>
        <begin position="178"/>
        <end position="210"/>
    </location>
</feature>
<gene>
    <name evidence="4" type="ORF">BJG266_LOCUS427</name>
    <name evidence="5" type="ORF">QVE165_LOCUS5946</name>
</gene>
<dbReference type="EMBL" id="CAJNOI010000001">
    <property type="protein sequence ID" value="CAF0722414.1"/>
    <property type="molecule type" value="Genomic_DNA"/>
</dbReference>
<dbReference type="Proteomes" id="UP000663877">
    <property type="component" value="Unassembled WGS sequence"/>
</dbReference>
<evidence type="ECO:0000256" key="3">
    <source>
        <dbReference type="PROSITE-ProRule" id="PRU00023"/>
    </source>
</evidence>
<evidence type="ECO:0008006" key="8">
    <source>
        <dbReference type="Google" id="ProtNLM"/>
    </source>
</evidence>
<keyword evidence="2 3" id="KW-0040">ANK repeat</keyword>
<dbReference type="Gene3D" id="1.25.40.20">
    <property type="entry name" value="Ankyrin repeat-containing domain"/>
    <property type="match status" value="2"/>
</dbReference>
<dbReference type="SMART" id="SM00248">
    <property type="entry name" value="ANK"/>
    <property type="match status" value="5"/>
</dbReference>
<dbReference type="InterPro" id="IPR002110">
    <property type="entry name" value="Ankyrin_rpt"/>
</dbReference>
<organism evidence="4 7">
    <name type="scientific">Adineta steineri</name>
    <dbReference type="NCBI Taxonomy" id="433720"/>
    <lineage>
        <taxon>Eukaryota</taxon>
        <taxon>Metazoa</taxon>
        <taxon>Spiralia</taxon>
        <taxon>Gnathifera</taxon>
        <taxon>Rotifera</taxon>
        <taxon>Eurotatoria</taxon>
        <taxon>Bdelloidea</taxon>
        <taxon>Adinetida</taxon>
        <taxon>Adinetidae</taxon>
        <taxon>Adineta</taxon>
    </lineage>
</organism>
<dbReference type="PANTHER" id="PTHR24123">
    <property type="entry name" value="ANKYRIN REPEAT-CONTAINING"/>
    <property type="match status" value="1"/>
</dbReference>
<dbReference type="PROSITE" id="PS50088">
    <property type="entry name" value="ANK_REPEAT"/>
    <property type="match status" value="3"/>
</dbReference>
<protein>
    <recommendedName>
        <fullName evidence="8">Ankyrin repeat protein</fullName>
    </recommendedName>
</protein>
<reference evidence="4" key="1">
    <citation type="submission" date="2021-02" db="EMBL/GenBank/DDBJ databases">
        <authorList>
            <person name="Nowell W R."/>
        </authorList>
    </citation>
    <scope>NUCLEOTIDE SEQUENCE</scope>
</reference>
<dbReference type="PANTHER" id="PTHR24123:SF33">
    <property type="entry name" value="PROTEIN HOS4"/>
    <property type="match status" value="1"/>
</dbReference>
<evidence type="ECO:0000256" key="1">
    <source>
        <dbReference type="ARBA" id="ARBA00022737"/>
    </source>
</evidence>
<comment type="caution">
    <text evidence="4">The sequence shown here is derived from an EMBL/GenBank/DDBJ whole genome shotgun (WGS) entry which is preliminary data.</text>
</comment>
<sequence length="298" mass="32682">MSWRLAFHTTKLLFSYLIPYKMKVFRDAIFDGNIPVIRQLAAERPRLLQQAIDADGNTAIGLACLLGDVDIVKTLLELGSNPNVANGFDGNHPLVILAKLRVEENSKTGVLADLLLDAGADPLHDVHYQADTAKRLDATQTPSYNETPLLCSVRFQNEELLKKFIEHHTDINTLNPETGTSALMLASALGYQNICNMLIDAGAHINAKDYSGNTPLHLAAQGYGVQIPIIETLLARGGDPNATNEEGFTPAVVARRMENDACYKLLNSRTDQTIEPPSYNEFEADTEGPKAETVFTFT</sequence>
<evidence type="ECO:0000256" key="2">
    <source>
        <dbReference type="ARBA" id="ARBA00023043"/>
    </source>
</evidence>
<dbReference type="Pfam" id="PF00023">
    <property type="entry name" value="Ank"/>
    <property type="match status" value="2"/>
</dbReference>
<dbReference type="PROSITE" id="PS50297">
    <property type="entry name" value="ANK_REP_REGION"/>
    <property type="match status" value="3"/>
</dbReference>